<sequence length="138" mass="14915">MSKPPSGTYVIVNKFPSPNDGKLAITFNGSNQALTANIRTDSPAQRWIIRDYDAKTQSVTPVNATTLQAAWGSGYVTILPAHNYVWTIRGQDNGTGYTIQDGGVTVFWGVAVALNNTNVTIGSGSGNDKQKWLLERVQ</sequence>
<name>A0A9P6ZLW9_9AGAM</name>
<dbReference type="AlphaFoldDB" id="A0A9P6ZLW9"/>
<organism evidence="2 3">
    <name type="scientific">Suillus placidus</name>
    <dbReference type="NCBI Taxonomy" id="48579"/>
    <lineage>
        <taxon>Eukaryota</taxon>
        <taxon>Fungi</taxon>
        <taxon>Dikarya</taxon>
        <taxon>Basidiomycota</taxon>
        <taxon>Agaricomycotina</taxon>
        <taxon>Agaricomycetes</taxon>
        <taxon>Agaricomycetidae</taxon>
        <taxon>Boletales</taxon>
        <taxon>Suillineae</taxon>
        <taxon>Suillaceae</taxon>
        <taxon>Suillus</taxon>
    </lineage>
</organism>
<evidence type="ECO:0000259" key="1">
    <source>
        <dbReference type="Pfam" id="PF21595"/>
    </source>
</evidence>
<proteinExistence type="predicted"/>
<protein>
    <recommendedName>
        <fullName evidence="1">CCL2-like lectin domain-containing protein</fullName>
    </recommendedName>
</protein>
<dbReference type="SUPFAM" id="SSF50370">
    <property type="entry name" value="Ricin B-like lectins"/>
    <property type="match status" value="1"/>
</dbReference>
<accession>A0A9P6ZLW9</accession>
<dbReference type="Pfam" id="PF21595">
    <property type="entry name" value="CCL2-like"/>
    <property type="match status" value="1"/>
</dbReference>
<dbReference type="CDD" id="cd23715">
    <property type="entry name" value="beta-trefoil_Ricin_CCL2"/>
    <property type="match status" value="1"/>
</dbReference>
<dbReference type="InterPro" id="IPR048746">
    <property type="entry name" value="CCL2-like_lectin"/>
</dbReference>
<evidence type="ECO:0000313" key="2">
    <source>
        <dbReference type="EMBL" id="KAG1771646.1"/>
    </source>
</evidence>
<dbReference type="EMBL" id="JABBWD010000057">
    <property type="protein sequence ID" value="KAG1771646.1"/>
    <property type="molecule type" value="Genomic_DNA"/>
</dbReference>
<reference evidence="2" key="1">
    <citation type="journal article" date="2020" name="New Phytol.">
        <title>Comparative genomics reveals dynamic genome evolution in host specialist ectomycorrhizal fungi.</title>
        <authorList>
            <person name="Lofgren L.A."/>
            <person name="Nguyen N.H."/>
            <person name="Vilgalys R."/>
            <person name="Ruytinx J."/>
            <person name="Liao H.L."/>
            <person name="Branco S."/>
            <person name="Kuo A."/>
            <person name="LaButti K."/>
            <person name="Lipzen A."/>
            <person name="Andreopoulos W."/>
            <person name="Pangilinan J."/>
            <person name="Riley R."/>
            <person name="Hundley H."/>
            <person name="Na H."/>
            <person name="Barry K."/>
            <person name="Grigoriev I.V."/>
            <person name="Stajich J.E."/>
            <person name="Kennedy P.G."/>
        </authorList>
    </citation>
    <scope>NUCLEOTIDE SEQUENCE</scope>
    <source>
        <strain evidence="2">DOB743</strain>
    </source>
</reference>
<dbReference type="InterPro" id="IPR035992">
    <property type="entry name" value="Ricin_B-like_lectins"/>
</dbReference>
<gene>
    <name evidence="2" type="ORF">EV702DRAFT_637751</name>
</gene>
<evidence type="ECO:0000313" key="3">
    <source>
        <dbReference type="Proteomes" id="UP000714275"/>
    </source>
</evidence>
<keyword evidence="3" id="KW-1185">Reference proteome</keyword>
<dbReference type="Proteomes" id="UP000714275">
    <property type="component" value="Unassembled WGS sequence"/>
</dbReference>
<comment type="caution">
    <text evidence="2">The sequence shown here is derived from an EMBL/GenBank/DDBJ whole genome shotgun (WGS) entry which is preliminary data.</text>
</comment>
<dbReference type="Gene3D" id="2.80.10.50">
    <property type="match status" value="1"/>
</dbReference>
<feature type="domain" description="CCL2-like lectin" evidence="1">
    <location>
        <begin position="7"/>
        <end position="132"/>
    </location>
</feature>
<dbReference type="OrthoDB" id="5271368at2759"/>